<organism evidence="2 3">
    <name type="scientific">Methanoculleus chikugoensis</name>
    <dbReference type="NCBI Taxonomy" id="118126"/>
    <lineage>
        <taxon>Archaea</taxon>
        <taxon>Methanobacteriati</taxon>
        <taxon>Methanobacteriota</taxon>
        <taxon>Stenosarchaea group</taxon>
        <taxon>Methanomicrobia</taxon>
        <taxon>Methanomicrobiales</taxon>
        <taxon>Methanomicrobiaceae</taxon>
        <taxon>Methanoculleus</taxon>
    </lineage>
</organism>
<evidence type="ECO:0000313" key="2">
    <source>
        <dbReference type="EMBL" id="SCL75042.1"/>
    </source>
</evidence>
<dbReference type="AlphaFoldDB" id="A0A1M4MJL6"/>
<keyword evidence="1" id="KW-0472">Membrane</keyword>
<feature type="transmembrane region" description="Helical" evidence="1">
    <location>
        <begin position="16"/>
        <end position="39"/>
    </location>
</feature>
<dbReference type="EMBL" id="FMID01000024">
    <property type="protein sequence ID" value="SCL75042.1"/>
    <property type="molecule type" value="Genomic_DNA"/>
</dbReference>
<keyword evidence="1" id="KW-0812">Transmembrane</keyword>
<sequence length="216" mass="24058">MHESALVRFRSEIRHFYIVTVANIIFAAVVMAFGISVIVGEAVSMYETFSTALYVLYSPVVLFIALVAALTGIRWLLTSVRVFEGVEAIKDDLNGMGGEVPDEALTRLIVRMLSHYRDNRATIRTMILVCTLGGVCSFLLGVAVSLEHLSISADGISFTINNYLVIPFMLLTLGVALVSLASSYYFSRFANVWDERLDEIEESEALLKETLEMDRR</sequence>
<feature type="transmembrane region" description="Helical" evidence="1">
    <location>
        <begin position="121"/>
        <end position="144"/>
    </location>
</feature>
<reference evidence="2 3" key="1">
    <citation type="submission" date="2016-08" db="EMBL/GenBank/DDBJ databases">
        <authorList>
            <person name="Seilhamer J.J."/>
        </authorList>
    </citation>
    <scope>NUCLEOTIDE SEQUENCE [LARGE SCALE GENOMIC DNA]</scope>
    <source>
        <strain evidence="2">L21-II-0</strain>
    </source>
</reference>
<keyword evidence="1" id="KW-1133">Transmembrane helix</keyword>
<dbReference type="STRING" id="118126.L21_0931"/>
<evidence type="ECO:0000256" key="1">
    <source>
        <dbReference type="SAM" id="Phobius"/>
    </source>
</evidence>
<gene>
    <name evidence="2" type="ORF">L21_0931</name>
</gene>
<protein>
    <submittedName>
        <fullName evidence="2">Uncharacterized protein</fullName>
    </submittedName>
</protein>
<feature type="transmembrane region" description="Helical" evidence="1">
    <location>
        <begin position="164"/>
        <end position="186"/>
    </location>
</feature>
<feature type="transmembrane region" description="Helical" evidence="1">
    <location>
        <begin position="51"/>
        <end position="73"/>
    </location>
</feature>
<dbReference type="RefSeq" id="WP_143727210.1">
    <property type="nucleotide sequence ID" value="NZ_FMID01000024.1"/>
</dbReference>
<dbReference type="OrthoDB" id="106741at2157"/>
<dbReference type="Proteomes" id="UP000184671">
    <property type="component" value="Unassembled WGS sequence"/>
</dbReference>
<name>A0A1M4MJL6_9EURY</name>
<accession>A0A1M4MJL6</accession>
<proteinExistence type="predicted"/>
<evidence type="ECO:0000313" key="3">
    <source>
        <dbReference type="Proteomes" id="UP000184671"/>
    </source>
</evidence>